<evidence type="ECO:0000256" key="12">
    <source>
        <dbReference type="SAM" id="MobiDB-lite"/>
    </source>
</evidence>
<evidence type="ECO:0000256" key="9">
    <source>
        <dbReference type="ARBA" id="ARBA00031694"/>
    </source>
</evidence>
<evidence type="ECO:0000313" key="13">
    <source>
        <dbReference type="Ensembl" id="ENSCCRP00000076725.2"/>
    </source>
</evidence>
<comment type="function">
    <text evidence="10">Essential for the assembly of the distal half of centrioles, required for centriole elongation. Acts as a negative regulator of centriole elongation.</text>
</comment>
<keyword evidence="7" id="KW-0206">Cytoskeleton</keyword>
<proteinExistence type="inferred from homology"/>
<evidence type="ECO:0000256" key="10">
    <source>
        <dbReference type="ARBA" id="ARBA00049959"/>
    </source>
</evidence>
<dbReference type="PANTHER" id="PTHR28618">
    <property type="entry name" value="CENTROSOMAL PROTEIN POC5"/>
    <property type="match status" value="1"/>
</dbReference>
<evidence type="ECO:0000256" key="2">
    <source>
        <dbReference type="ARBA" id="ARBA00010411"/>
    </source>
</evidence>
<organism evidence="13 14">
    <name type="scientific">Cyprinus carpio carpio</name>
    <dbReference type="NCBI Taxonomy" id="630221"/>
    <lineage>
        <taxon>Eukaryota</taxon>
        <taxon>Metazoa</taxon>
        <taxon>Chordata</taxon>
        <taxon>Craniata</taxon>
        <taxon>Vertebrata</taxon>
        <taxon>Euteleostomi</taxon>
        <taxon>Actinopterygii</taxon>
        <taxon>Neopterygii</taxon>
        <taxon>Teleostei</taxon>
        <taxon>Ostariophysi</taxon>
        <taxon>Cypriniformes</taxon>
        <taxon>Cyprinidae</taxon>
        <taxon>Cyprininae</taxon>
        <taxon>Cyprinus</taxon>
    </lineage>
</organism>
<comment type="subcellular location">
    <subcellularLocation>
        <location evidence="1">Cytoplasm</location>
        <location evidence="1">Cytoskeleton</location>
        <location evidence="1">Microtubule organizing center</location>
        <location evidence="1">Centrosome</location>
        <location evidence="1">Centriole</location>
    </subcellularLocation>
</comment>
<evidence type="ECO:0000256" key="4">
    <source>
        <dbReference type="ARBA" id="ARBA00022490"/>
    </source>
</evidence>
<feature type="compositionally biased region" description="Polar residues" evidence="12">
    <location>
        <begin position="48"/>
        <end position="64"/>
    </location>
</feature>
<dbReference type="GO" id="GO:0032391">
    <property type="term" value="C:photoreceptor connecting cilium"/>
    <property type="evidence" value="ECO:0007669"/>
    <property type="project" value="TreeGrafter"/>
</dbReference>
<dbReference type="InterPro" id="IPR033351">
    <property type="entry name" value="POC5"/>
</dbReference>
<evidence type="ECO:0000256" key="8">
    <source>
        <dbReference type="ARBA" id="ARBA00023306"/>
    </source>
</evidence>
<dbReference type="GeneTree" id="ENSGT00940000164571"/>
<keyword evidence="5" id="KW-0677">Repeat</keyword>
<feature type="region of interest" description="Disordered" evidence="12">
    <location>
        <begin position="44"/>
        <end position="134"/>
    </location>
</feature>
<evidence type="ECO:0000256" key="5">
    <source>
        <dbReference type="ARBA" id="ARBA00022737"/>
    </source>
</evidence>
<keyword evidence="8" id="KW-0131">Cell cycle</keyword>
<dbReference type="OMA" id="CKMGLFE"/>
<dbReference type="Ensembl" id="ENSCCRT00000083192.2">
    <property type="protein sequence ID" value="ENSCCRP00000076725.2"/>
    <property type="gene ID" value="ENSCCRG00000041503.2"/>
</dbReference>
<name>A0A8C1EF32_CYPCA</name>
<dbReference type="AlphaFoldDB" id="A0A8C1EF32"/>
<dbReference type="PANTHER" id="PTHR28618:SF1">
    <property type="entry name" value="CENTROSOMAL PROTEIN POC5"/>
    <property type="match status" value="1"/>
</dbReference>
<keyword evidence="14" id="KW-1185">Reference proteome</keyword>
<evidence type="ECO:0000256" key="6">
    <source>
        <dbReference type="ARBA" id="ARBA00023054"/>
    </source>
</evidence>
<comment type="similarity">
    <text evidence="2">Belongs to the POC5 family.</text>
</comment>
<feature type="region of interest" description="Disordered" evidence="12">
    <location>
        <begin position="1"/>
        <end position="27"/>
    </location>
</feature>
<dbReference type="GO" id="GO:0042462">
    <property type="term" value="P:eye photoreceptor cell development"/>
    <property type="evidence" value="ECO:0007669"/>
    <property type="project" value="TreeGrafter"/>
</dbReference>
<feature type="coiled-coil region" evidence="11">
    <location>
        <begin position="310"/>
        <end position="344"/>
    </location>
</feature>
<evidence type="ECO:0000256" key="3">
    <source>
        <dbReference type="ARBA" id="ARBA00014910"/>
    </source>
</evidence>
<accession>A0A8C1EF32</accession>
<keyword evidence="4" id="KW-0963">Cytoplasm</keyword>
<reference evidence="13" key="1">
    <citation type="submission" date="2025-08" db="UniProtKB">
        <authorList>
            <consortium name="Ensembl"/>
        </authorList>
    </citation>
    <scope>IDENTIFICATION</scope>
</reference>
<evidence type="ECO:0000256" key="7">
    <source>
        <dbReference type="ARBA" id="ARBA00023212"/>
    </source>
</evidence>
<evidence type="ECO:0000256" key="11">
    <source>
        <dbReference type="SAM" id="Coils"/>
    </source>
</evidence>
<evidence type="ECO:0000256" key="1">
    <source>
        <dbReference type="ARBA" id="ARBA00004114"/>
    </source>
</evidence>
<sequence>MSSDEGEQNSPVLPRDSDRGSSVSSALQDEYEELLRYAVVTPKYEPSFPSQPLSTTQLSKSLQHTTKRGTPAQHNADNERHSNNRATPTPSLEESRPQSRTSEAESMADRSVLSEERSARSQTGSDRSGQSSPDALTTFMTEMFISEENLNKMENILDTWSTNLKSNVMMELRKWKLAFVEQHRLELKKEREKHAAHMAAVNAEMDGLKDLLNTYKISNQRKDEVIVNLSRALDRQREKLELMRSFSQWRLQQCAAREEAQGGRVAEQHYHLQLKRKVWAGWHSLIQNRWRERVERACCARAEDVCMQLSTDYEAKIAQHVEELQKAQAEIHRLHTERERYEDSMKKAFMRGVCALNIEALSMFNTGEAGRLDRDVPLAGDEPSISSMANHPPRTVSSSRLSPVVMESPVHLGPSHSITEDVEEEQFVSQPGSSTGPRAETFFSTTVVNSSGPPGGSTSSFRQASTRMVTAGKQKASKTVTARLTGRPEHNRTGRPPSALHLMGVAPPMSSVVVERHHPVTQVSRNIPIDVEVHVIISKHQTHIPLFFFTIYSSLSARQQQLNSLALLFRVRLSPVARAPPANPEAPPPPFTSTPSKLWTNTHTHTHTHTLIHLSVSS</sequence>
<reference evidence="13" key="2">
    <citation type="submission" date="2025-09" db="UniProtKB">
        <authorList>
            <consortium name="Ensembl"/>
        </authorList>
    </citation>
    <scope>IDENTIFICATION</scope>
</reference>
<keyword evidence="6 11" id="KW-0175">Coiled coil</keyword>
<dbReference type="GO" id="GO:0005814">
    <property type="term" value="C:centriole"/>
    <property type="evidence" value="ECO:0007669"/>
    <property type="project" value="UniProtKB-SubCell"/>
</dbReference>
<feature type="compositionally biased region" description="Polar residues" evidence="12">
    <location>
        <begin position="120"/>
        <end position="134"/>
    </location>
</feature>
<protein>
    <recommendedName>
        <fullName evidence="3">Centrosomal protein POC5</fullName>
    </recommendedName>
    <alternativeName>
        <fullName evidence="9">Protein of centriole 5</fullName>
    </alternativeName>
</protein>
<dbReference type="Proteomes" id="UP001108240">
    <property type="component" value="Unplaced"/>
</dbReference>
<evidence type="ECO:0000313" key="14">
    <source>
        <dbReference type="Proteomes" id="UP001108240"/>
    </source>
</evidence>